<gene>
    <name evidence="3" type="ORF">MiSe_52300</name>
</gene>
<organism evidence="3 4">
    <name type="scientific">Microseira wollei NIES-4236</name>
    <dbReference type="NCBI Taxonomy" id="2530354"/>
    <lineage>
        <taxon>Bacteria</taxon>
        <taxon>Bacillati</taxon>
        <taxon>Cyanobacteriota</taxon>
        <taxon>Cyanophyceae</taxon>
        <taxon>Oscillatoriophycideae</taxon>
        <taxon>Aerosakkonematales</taxon>
        <taxon>Aerosakkonemataceae</taxon>
        <taxon>Microseira</taxon>
    </lineage>
</organism>
<evidence type="ECO:0008006" key="5">
    <source>
        <dbReference type="Google" id="ProtNLM"/>
    </source>
</evidence>
<feature type="region of interest" description="Disordered" evidence="1">
    <location>
        <begin position="32"/>
        <end position="69"/>
    </location>
</feature>
<comment type="caution">
    <text evidence="3">The sequence shown here is derived from an EMBL/GenBank/DDBJ whole genome shotgun (WGS) entry which is preliminary data.</text>
</comment>
<sequence>MNTRFLPGTCSLASLTTVIVALGGFSAQAQTRKNAAAPAPVPSTTSTSSSALRTQPQVAQNVAPGRTTRSGPSYIGIGGNLIGFGGDSPLSERSFAIISKIGLTNNLSLRPSVLVTSTPPVFLVPLTVDFPVQSVTPNGQINLAPYLGGGAVVSTNDGAKAGFLLTGGIDVPLSPRFTANAAANVGFIDGAEVGLTVGVGYNF</sequence>
<keyword evidence="4" id="KW-1185">Reference proteome</keyword>
<dbReference type="AlphaFoldDB" id="A0AAV3XI67"/>
<reference evidence="3" key="1">
    <citation type="submission" date="2019-10" db="EMBL/GenBank/DDBJ databases">
        <title>Draft genome sequece of Microseira wollei NIES-4236.</title>
        <authorList>
            <person name="Yamaguchi H."/>
            <person name="Suzuki S."/>
            <person name="Kawachi M."/>
        </authorList>
    </citation>
    <scope>NUCLEOTIDE SEQUENCE</scope>
    <source>
        <strain evidence="3">NIES-4236</strain>
    </source>
</reference>
<dbReference type="EMBL" id="BLAY01000090">
    <property type="protein sequence ID" value="GET40421.1"/>
    <property type="molecule type" value="Genomic_DNA"/>
</dbReference>
<accession>A0AAV3XI67</accession>
<feature type="signal peptide" evidence="2">
    <location>
        <begin position="1"/>
        <end position="29"/>
    </location>
</feature>
<dbReference type="Proteomes" id="UP001050975">
    <property type="component" value="Unassembled WGS sequence"/>
</dbReference>
<name>A0AAV3XI67_9CYAN</name>
<keyword evidence="2" id="KW-0732">Signal</keyword>
<feature type="chain" id="PRO_5043752576" description="Outer membrane protein beta-barrel domain-containing protein" evidence="2">
    <location>
        <begin position="30"/>
        <end position="203"/>
    </location>
</feature>
<proteinExistence type="predicted"/>
<protein>
    <recommendedName>
        <fullName evidence="5">Outer membrane protein beta-barrel domain-containing protein</fullName>
    </recommendedName>
</protein>
<evidence type="ECO:0000256" key="1">
    <source>
        <dbReference type="SAM" id="MobiDB-lite"/>
    </source>
</evidence>
<feature type="compositionally biased region" description="Low complexity" evidence="1">
    <location>
        <begin position="35"/>
        <end position="51"/>
    </location>
</feature>
<dbReference type="RefSeq" id="WP_226586257.1">
    <property type="nucleotide sequence ID" value="NZ_BLAY01000090.1"/>
</dbReference>
<evidence type="ECO:0000313" key="4">
    <source>
        <dbReference type="Proteomes" id="UP001050975"/>
    </source>
</evidence>
<evidence type="ECO:0000313" key="3">
    <source>
        <dbReference type="EMBL" id="GET40421.1"/>
    </source>
</evidence>
<evidence type="ECO:0000256" key="2">
    <source>
        <dbReference type="SAM" id="SignalP"/>
    </source>
</evidence>